<dbReference type="AlphaFoldDB" id="A0A0C4DWL5"/>
<evidence type="ECO:0000313" key="4">
    <source>
        <dbReference type="Proteomes" id="UP000011715"/>
    </source>
</evidence>
<reference evidence="3" key="5">
    <citation type="submission" date="2015-06" db="UniProtKB">
        <authorList>
            <consortium name="EnsemblFungi"/>
        </authorList>
    </citation>
    <scope>IDENTIFICATION</scope>
    <source>
        <strain evidence="3">ATCC 64411</strain>
    </source>
</reference>
<reference evidence="2" key="2">
    <citation type="submission" date="2010-05" db="EMBL/GenBank/DDBJ databases">
        <title>The Genome Sequence of Magnaporthe poae strain ATCC 64411.</title>
        <authorList>
            <consortium name="The Broad Institute Genome Sequencing Platform"/>
            <consortium name="Broad Institute Genome Sequencing Center for Infectious Disease"/>
            <person name="Ma L.-J."/>
            <person name="Dead R."/>
            <person name="Young S."/>
            <person name="Zeng Q."/>
            <person name="Koehrsen M."/>
            <person name="Alvarado L."/>
            <person name="Berlin A."/>
            <person name="Chapman S.B."/>
            <person name="Chen Z."/>
            <person name="Freedman E."/>
            <person name="Gellesch M."/>
            <person name="Goldberg J."/>
            <person name="Griggs A."/>
            <person name="Gujja S."/>
            <person name="Heilman E.R."/>
            <person name="Heiman D."/>
            <person name="Hepburn T."/>
            <person name="Howarth C."/>
            <person name="Jen D."/>
            <person name="Larson L."/>
            <person name="Mehta T."/>
            <person name="Neiman D."/>
            <person name="Pearson M."/>
            <person name="Roberts A."/>
            <person name="Saif S."/>
            <person name="Shea T."/>
            <person name="Shenoy N."/>
            <person name="Sisk P."/>
            <person name="Stolte C."/>
            <person name="Sykes S."/>
            <person name="Walk T."/>
            <person name="White J."/>
            <person name="Yandava C."/>
            <person name="Haas B."/>
            <person name="Nusbaum C."/>
            <person name="Birren B."/>
        </authorList>
    </citation>
    <scope>NUCLEOTIDE SEQUENCE</scope>
    <source>
        <strain evidence="2">ATCC 64411</strain>
    </source>
</reference>
<dbReference type="EnsemblFungi" id="MAPG_04395T0">
    <property type="protein sequence ID" value="MAPG_04395T0"/>
    <property type="gene ID" value="MAPG_04395"/>
</dbReference>
<dbReference type="EMBL" id="GL876968">
    <property type="protein sequence ID" value="KLU85368.1"/>
    <property type="molecule type" value="Genomic_DNA"/>
</dbReference>
<sequence length="103" mass="10919">MGLQSGVSGWWNYVGSTAEKSRCRVARPSERGQSPRQGLLLWFGGTTLEDDEDEDEDEDENEGDEAIGRLQLLQLSKCLLWVGKAGGDAGDSMAAGGVGASVS</sequence>
<feature type="region of interest" description="Disordered" evidence="1">
    <location>
        <begin position="44"/>
        <end position="63"/>
    </location>
</feature>
<dbReference type="VEuPathDB" id="FungiDB:MAPG_04395"/>
<reference evidence="3" key="4">
    <citation type="journal article" date="2015" name="G3 (Bethesda)">
        <title>Genome sequences of three phytopathogenic species of the Magnaporthaceae family of fungi.</title>
        <authorList>
            <person name="Okagaki L.H."/>
            <person name="Nunes C.C."/>
            <person name="Sailsbery J."/>
            <person name="Clay B."/>
            <person name="Brown D."/>
            <person name="John T."/>
            <person name="Oh Y."/>
            <person name="Young N."/>
            <person name="Fitzgerald M."/>
            <person name="Haas B.J."/>
            <person name="Zeng Q."/>
            <person name="Young S."/>
            <person name="Adiconis X."/>
            <person name="Fan L."/>
            <person name="Levin J.Z."/>
            <person name="Mitchell T.K."/>
            <person name="Okubara P.A."/>
            <person name="Farman M.L."/>
            <person name="Kohn L.M."/>
            <person name="Birren B."/>
            <person name="Ma L.-J."/>
            <person name="Dean R.A."/>
        </authorList>
    </citation>
    <scope>NUCLEOTIDE SEQUENCE</scope>
    <source>
        <strain evidence="3">ATCC 64411 / 73-15</strain>
    </source>
</reference>
<dbReference type="Proteomes" id="UP000011715">
    <property type="component" value="Unassembled WGS sequence"/>
</dbReference>
<name>A0A0C4DWL5_MAGP6</name>
<proteinExistence type="predicted"/>
<reference evidence="2" key="3">
    <citation type="submission" date="2011-03" db="EMBL/GenBank/DDBJ databases">
        <title>Annotation of Magnaporthe poae ATCC 64411.</title>
        <authorList>
            <person name="Ma L.-J."/>
            <person name="Dead R."/>
            <person name="Young S.K."/>
            <person name="Zeng Q."/>
            <person name="Gargeya S."/>
            <person name="Fitzgerald M."/>
            <person name="Haas B."/>
            <person name="Abouelleil A."/>
            <person name="Alvarado L."/>
            <person name="Arachchi H.M."/>
            <person name="Berlin A."/>
            <person name="Brown A."/>
            <person name="Chapman S.B."/>
            <person name="Chen Z."/>
            <person name="Dunbar C."/>
            <person name="Freedman E."/>
            <person name="Gearin G."/>
            <person name="Gellesch M."/>
            <person name="Goldberg J."/>
            <person name="Griggs A."/>
            <person name="Gujja S."/>
            <person name="Heiman D."/>
            <person name="Howarth C."/>
            <person name="Larson L."/>
            <person name="Lui A."/>
            <person name="MacDonald P.J.P."/>
            <person name="Mehta T."/>
            <person name="Montmayeur A."/>
            <person name="Murphy C."/>
            <person name="Neiman D."/>
            <person name="Pearson M."/>
            <person name="Priest M."/>
            <person name="Roberts A."/>
            <person name="Saif S."/>
            <person name="Shea T."/>
            <person name="Shenoy N."/>
            <person name="Sisk P."/>
            <person name="Stolte C."/>
            <person name="Sykes S."/>
            <person name="Yandava C."/>
            <person name="Wortman J."/>
            <person name="Nusbaum C."/>
            <person name="Birren B."/>
        </authorList>
    </citation>
    <scope>NUCLEOTIDE SEQUENCE</scope>
    <source>
        <strain evidence="2">ATCC 64411</strain>
    </source>
</reference>
<reference evidence="4" key="1">
    <citation type="submission" date="2010-05" db="EMBL/GenBank/DDBJ databases">
        <title>The genome sequence of Magnaporthe poae strain ATCC 64411.</title>
        <authorList>
            <person name="Ma L.-J."/>
            <person name="Dead R."/>
            <person name="Young S."/>
            <person name="Zeng Q."/>
            <person name="Koehrsen M."/>
            <person name="Alvarado L."/>
            <person name="Berlin A."/>
            <person name="Chapman S.B."/>
            <person name="Chen Z."/>
            <person name="Freedman E."/>
            <person name="Gellesch M."/>
            <person name="Goldberg J."/>
            <person name="Griggs A."/>
            <person name="Gujja S."/>
            <person name="Heilman E.R."/>
            <person name="Heiman D."/>
            <person name="Hepburn T."/>
            <person name="Howarth C."/>
            <person name="Jen D."/>
            <person name="Larson L."/>
            <person name="Mehta T."/>
            <person name="Neiman D."/>
            <person name="Pearson M."/>
            <person name="Roberts A."/>
            <person name="Saif S."/>
            <person name="Shea T."/>
            <person name="Shenoy N."/>
            <person name="Sisk P."/>
            <person name="Stolte C."/>
            <person name="Sykes S."/>
            <person name="Walk T."/>
            <person name="White J."/>
            <person name="Yandava C."/>
            <person name="Haas B."/>
            <person name="Nusbaum C."/>
            <person name="Birren B."/>
        </authorList>
    </citation>
    <scope>NUCLEOTIDE SEQUENCE [LARGE SCALE GENOMIC DNA]</scope>
    <source>
        <strain evidence="4">ATCC 64411 / 73-15</strain>
    </source>
</reference>
<organism evidence="3 4">
    <name type="scientific">Magnaporthiopsis poae (strain ATCC 64411 / 73-15)</name>
    <name type="common">Kentucky bluegrass fungus</name>
    <name type="synonym">Magnaporthe poae</name>
    <dbReference type="NCBI Taxonomy" id="644358"/>
    <lineage>
        <taxon>Eukaryota</taxon>
        <taxon>Fungi</taxon>
        <taxon>Dikarya</taxon>
        <taxon>Ascomycota</taxon>
        <taxon>Pezizomycotina</taxon>
        <taxon>Sordariomycetes</taxon>
        <taxon>Sordariomycetidae</taxon>
        <taxon>Magnaporthales</taxon>
        <taxon>Magnaporthaceae</taxon>
        <taxon>Magnaporthiopsis</taxon>
    </lineage>
</organism>
<evidence type="ECO:0000256" key="1">
    <source>
        <dbReference type="SAM" id="MobiDB-lite"/>
    </source>
</evidence>
<protein>
    <submittedName>
        <fullName evidence="2 3">Uncharacterized protein</fullName>
    </submittedName>
</protein>
<accession>A0A0C4DWL5</accession>
<evidence type="ECO:0000313" key="3">
    <source>
        <dbReference type="EnsemblFungi" id="MAPG_04395T0"/>
    </source>
</evidence>
<evidence type="ECO:0000313" key="2">
    <source>
        <dbReference type="EMBL" id="KLU85368.1"/>
    </source>
</evidence>
<gene>
    <name evidence="2" type="ORF">MAPG_04395</name>
</gene>
<keyword evidence="4" id="KW-1185">Reference proteome</keyword>
<feature type="compositionally biased region" description="Acidic residues" evidence="1">
    <location>
        <begin position="48"/>
        <end position="63"/>
    </location>
</feature>
<dbReference type="EMBL" id="ADBL01001042">
    <property type="status" value="NOT_ANNOTATED_CDS"/>
    <property type="molecule type" value="Genomic_DNA"/>
</dbReference>